<protein>
    <submittedName>
        <fullName evidence="1">Uncharacterized protein</fullName>
    </submittedName>
</protein>
<evidence type="ECO:0000313" key="2">
    <source>
        <dbReference type="Proteomes" id="UP000054272"/>
    </source>
</evidence>
<reference evidence="1 2" key="1">
    <citation type="submission" date="2015-01" db="EMBL/GenBank/DDBJ databases">
        <title>The Genome Sequence of Cryptococcus gattii EJB2.</title>
        <authorList>
            <consortium name="The Broad Institute Genomics Platform"/>
            <person name="Cuomo C."/>
            <person name="Litvintseva A."/>
            <person name="Chen Y."/>
            <person name="Heitman J."/>
            <person name="Sun S."/>
            <person name="Springer D."/>
            <person name="Dromer F."/>
            <person name="Young S."/>
            <person name="Zeng Q."/>
            <person name="Gargeya S."/>
            <person name="Abouelleil A."/>
            <person name="Alvarado L."/>
            <person name="Chapman S.B."/>
            <person name="Gainer-Dewar J."/>
            <person name="Goldberg J."/>
            <person name="Griggs A."/>
            <person name="Gujja S."/>
            <person name="Hansen M."/>
            <person name="Howarth C."/>
            <person name="Imamovic A."/>
            <person name="Larimer J."/>
            <person name="Murphy C."/>
            <person name="Naylor J."/>
            <person name="Pearson M."/>
            <person name="Priest M."/>
            <person name="Roberts A."/>
            <person name="Saif S."/>
            <person name="Shea T."/>
            <person name="Sykes S."/>
            <person name="Wortman J."/>
            <person name="Nusbaum C."/>
            <person name="Birren B."/>
        </authorList>
    </citation>
    <scope>NUCLEOTIDE SEQUENCE [LARGE SCALE GENOMIC DNA]</scope>
    <source>
        <strain evidence="1 2">EJB2</strain>
    </source>
</reference>
<keyword evidence="2" id="KW-1185">Reference proteome</keyword>
<sequence length="267" mass="30506">MPAMLPQHRQKRRVTVVRKNMGSRHRHLIQIAYCQLPLSIPTDFMHLVFEDVLTTLVNLLGGTSSNLGKEHFVAKEKWEEIGRATANSGNTIPSCFAARFPISLSPDRDVRLTVGRSGSDILPVPSMYYKHIMRFSKLERECLEFEYRRDRVPGLKRDWARWVEDYERLYYKDDPTHLHLCSSQVHLLLCIVDFISRYLGQNGFGGMSVGDMRVARLISRESDGRSASLVSIIDSGSVGKKSAKPDLHINVLPSELQFSSQLRPRYC</sequence>
<dbReference type="Proteomes" id="UP000054272">
    <property type="component" value="Unassembled WGS sequence"/>
</dbReference>
<evidence type="ECO:0000313" key="1">
    <source>
        <dbReference type="EMBL" id="KIR81661.1"/>
    </source>
</evidence>
<organism evidence="1 2">
    <name type="scientific">Cryptococcus gattii EJB2</name>
    <dbReference type="NCBI Taxonomy" id="1296103"/>
    <lineage>
        <taxon>Eukaryota</taxon>
        <taxon>Fungi</taxon>
        <taxon>Dikarya</taxon>
        <taxon>Basidiomycota</taxon>
        <taxon>Agaricomycotina</taxon>
        <taxon>Tremellomycetes</taxon>
        <taxon>Tremellales</taxon>
        <taxon>Cryptococcaceae</taxon>
        <taxon>Cryptococcus</taxon>
        <taxon>Cryptococcus gattii species complex</taxon>
    </lineage>
</organism>
<accession>A0ABR5C1A2</accession>
<dbReference type="EMBL" id="KN848588">
    <property type="protein sequence ID" value="KIR81661.1"/>
    <property type="molecule type" value="Genomic_DNA"/>
</dbReference>
<name>A0ABR5C1A2_9TREE</name>
<proteinExistence type="predicted"/>
<gene>
    <name evidence="1" type="ORF">I306_01249</name>
</gene>